<evidence type="ECO:0000256" key="1">
    <source>
        <dbReference type="SAM" id="SignalP"/>
    </source>
</evidence>
<feature type="chain" id="PRO_5002208709" description="Secreted protein" evidence="1">
    <location>
        <begin position="21"/>
        <end position="76"/>
    </location>
</feature>
<accession>A0A0D0E078</accession>
<dbReference type="Proteomes" id="UP000054538">
    <property type="component" value="Unassembled WGS sequence"/>
</dbReference>
<feature type="signal peptide" evidence="1">
    <location>
        <begin position="1"/>
        <end position="20"/>
    </location>
</feature>
<name>A0A0D0E078_9AGAM</name>
<gene>
    <name evidence="2" type="ORF">PAXRUDRAFT_825761</name>
</gene>
<evidence type="ECO:0000313" key="3">
    <source>
        <dbReference type="Proteomes" id="UP000054538"/>
    </source>
</evidence>
<organism evidence="2 3">
    <name type="scientific">Paxillus rubicundulus Ve08.2h10</name>
    <dbReference type="NCBI Taxonomy" id="930991"/>
    <lineage>
        <taxon>Eukaryota</taxon>
        <taxon>Fungi</taxon>
        <taxon>Dikarya</taxon>
        <taxon>Basidiomycota</taxon>
        <taxon>Agaricomycotina</taxon>
        <taxon>Agaricomycetes</taxon>
        <taxon>Agaricomycetidae</taxon>
        <taxon>Boletales</taxon>
        <taxon>Paxilineae</taxon>
        <taxon>Paxillaceae</taxon>
        <taxon>Paxillus</taxon>
    </lineage>
</organism>
<protein>
    <recommendedName>
        <fullName evidence="4">Secreted protein</fullName>
    </recommendedName>
</protein>
<sequence>MKEAVWYSLRLVGVFHLAAARCGCLYPSPMKSPRGPQRLEMSLITTVSNLNPWTVVGSDNAARVTLPAESLDCDRR</sequence>
<dbReference type="EMBL" id="KN824977">
    <property type="protein sequence ID" value="KIK96616.1"/>
    <property type="molecule type" value="Genomic_DNA"/>
</dbReference>
<reference evidence="3" key="2">
    <citation type="submission" date="2015-01" db="EMBL/GenBank/DDBJ databases">
        <title>Evolutionary Origins and Diversification of the Mycorrhizal Mutualists.</title>
        <authorList>
            <consortium name="DOE Joint Genome Institute"/>
            <consortium name="Mycorrhizal Genomics Consortium"/>
            <person name="Kohler A."/>
            <person name="Kuo A."/>
            <person name="Nagy L.G."/>
            <person name="Floudas D."/>
            <person name="Copeland A."/>
            <person name="Barry K.W."/>
            <person name="Cichocki N."/>
            <person name="Veneault-Fourrey C."/>
            <person name="LaButti K."/>
            <person name="Lindquist E.A."/>
            <person name="Lipzen A."/>
            <person name="Lundell T."/>
            <person name="Morin E."/>
            <person name="Murat C."/>
            <person name="Riley R."/>
            <person name="Ohm R."/>
            <person name="Sun H."/>
            <person name="Tunlid A."/>
            <person name="Henrissat B."/>
            <person name="Grigoriev I.V."/>
            <person name="Hibbett D.S."/>
            <person name="Martin F."/>
        </authorList>
    </citation>
    <scope>NUCLEOTIDE SEQUENCE [LARGE SCALE GENOMIC DNA]</scope>
    <source>
        <strain evidence="3">Ve08.2h10</strain>
    </source>
</reference>
<evidence type="ECO:0008006" key="4">
    <source>
        <dbReference type="Google" id="ProtNLM"/>
    </source>
</evidence>
<evidence type="ECO:0000313" key="2">
    <source>
        <dbReference type="EMBL" id="KIK96616.1"/>
    </source>
</evidence>
<dbReference type="HOGENOM" id="CLU_2655195_0_0_1"/>
<dbReference type="InParanoid" id="A0A0D0E078"/>
<keyword evidence="1" id="KW-0732">Signal</keyword>
<proteinExistence type="predicted"/>
<dbReference type="AlphaFoldDB" id="A0A0D0E078"/>
<keyword evidence="3" id="KW-1185">Reference proteome</keyword>
<reference evidence="2 3" key="1">
    <citation type="submission" date="2014-04" db="EMBL/GenBank/DDBJ databases">
        <authorList>
            <consortium name="DOE Joint Genome Institute"/>
            <person name="Kuo A."/>
            <person name="Kohler A."/>
            <person name="Jargeat P."/>
            <person name="Nagy L.G."/>
            <person name="Floudas D."/>
            <person name="Copeland A."/>
            <person name="Barry K.W."/>
            <person name="Cichocki N."/>
            <person name="Veneault-Fourrey C."/>
            <person name="LaButti K."/>
            <person name="Lindquist E.A."/>
            <person name="Lipzen A."/>
            <person name="Lundell T."/>
            <person name="Morin E."/>
            <person name="Murat C."/>
            <person name="Sun H."/>
            <person name="Tunlid A."/>
            <person name="Henrissat B."/>
            <person name="Grigoriev I.V."/>
            <person name="Hibbett D.S."/>
            <person name="Martin F."/>
            <person name="Nordberg H.P."/>
            <person name="Cantor M.N."/>
            <person name="Hua S.X."/>
        </authorList>
    </citation>
    <scope>NUCLEOTIDE SEQUENCE [LARGE SCALE GENOMIC DNA]</scope>
    <source>
        <strain evidence="2 3">Ve08.2h10</strain>
    </source>
</reference>